<dbReference type="Pfam" id="PF21070">
    <property type="entry name" value="IcmF_helical"/>
    <property type="match status" value="1"/>
</dbReference>
<feature type="domain" description="Type VI secretion system component TssM1 helical" evidence="3">
    <location>
        <begin position="410"/>
        <end position="515"/>
    </location>
</feature>
<dbReference type="EMBL" id="CAKZ01000077">
    <property type="protein sequence ID" value="CCJ80901.1"/>
    <property type="molecule type" value="Genomic_DNA"/>
</dbReference>
<dbReference type="InterPro" id="IPR009612">
    <property type="entry name" value="IcmF-rel"/>
</dbReference>
<feature type="domain" description="IcmF-related" evidence="2">
    <location>
        <begin position="3"/>
        <end position="263"/>
    </location>
</feature>
<dbReference type="InterPro" id="IPR048677">
    <property type="entry name" value="TssM1_hel"/>
</dbReference>
<evidence type="ECO:0000259" key="2">
    <source>
        <dbReference type="Pfam" id="PF06761"/>
    </source>
</evidence>
<sequence length="661" mass="73106">MAAQLHQQLDAFVRLPPVSRARAEGAPRAYDLLKGYLMLAQPDKVQADWFARTMPGLWPTREGVKDGLWRELSPKLLAFYAQNLPAHPAWKIRPDAELVGTVRQILLKQIGQRNAEAGLYQEMLKRIASNWPDLQLADLTGDTDASTLFTTDEVVPGMFTRQAWEEQVQSAIDDVVKSRRDAIDWVLTDKDRLPDNDISPQALKARLTERYFTDFGNAWLSMVNSIQWIEAGSLSESIAQLTLLADVRQSPLVALMNTLNYQGQTGQKTEALADTLVDSAKKLIGSQSAKPFLKQAQGPQGPLDSVFGPLTGLLEGKDGAGASGNLSFQSWLSRVTQVRLKLQQVTSAPDPQAMAQRLAQTVFEGKAIDLTDTRDYGSLVAASLGQEWSGFGQALFVQPLDLAWRQVLAPAASGLNERWKTTLVQQWNTAFAGRYPFKATGSDASLPVLAQFLRPDSGRIATFLKNNLGGILHQEGNRWVVDPSASQGMTVNPAFLDAINQLAAIADTVFAQGDAGVRFELMARPSRNIARMQLTLDGQKLDYFNQMDSWRDFVWPGETWYPGVNLSWRTVTSGMQLYSNNSGKWGFIRLLGKAHVTPLDSSRLQLVWLTPQGDPLKFILRTELGDGPLALLKLQGFRLPETIFSEEDIAPSQDEPAQDAE</sequence>
<proteinExistence type="predicted"/>
<evidence type="ECO:0000313" key="5">
    <source>
        <dbReference type="Proteomes" id="UP000009342"/>
    </source>
</evidence>
<reference evidence="5" key="1">
    <citation type="journal article" date="2012" name="PLoS ONE">
        <title>Comparative analysis of genome sequences covering the seven cronobacter species.</title>
        <authorList>
            <person name="Joseph S."/>
            <person name="Desai P."/>
            <person name="Ji Y."/>
            <person name="Cummings C.A."/>
            <person name="Shih R."/>
            <person name="Degoricija L."/>
            <person name="Rico A."/>
            <person name="Brzoska P."/>
            <person name="Hamby S.E."/>
            <person name="Masood N."/>
            <person name="Hariri S."/>
            <person name="Sonbol H."/>
            <person name="Chuzhanova N."/>
            <person name="McClelland M."/>
            <person name="Furtado M.R."/>
            <person name="Forsythe S.J."/>
        </authorList>
    </citation>
    <scope>NUCLEOTIDE SEQUENCE [LARGE SCALE GENOMIC DNA]</scope>
    <source>
        <strain evidence="5">1210</strain>
    </source>
</reference>
<evidence type="ECO:0000259" key="3">
    <source>
        <dbReference type="Pfam" id="PF21070"/>
    </source>
</evidence>
<evidence type="ECO:0000259" key="1">
    <source>
        <dbReference type="Pfam" id="PF06744"/>
    </source>
</evidence>
<dbReference type="InterPro" id="IPR010623">
    <property type="entry name" value="IcmF_C"/>
</dbReference>
<organism evidence="4 5">
    <name type="scientific">Cronobacter dublinensis 1210</name>
    <dbReference type="NCBI Taxonomy" id="1208656"/>
    <lineage>
        <taxon>Bacteria</taxon>
        <taxon>Pseudomonadati</taxon>
        <taxon>Pseudomonadota</taxon>
        <taxon>Gammaproteobacteria</taxon>
        <taxon>Enterobacterales</taxon>
        <taxon>Enterobacteriaceae</taxon>
        <taxon>Cronobacter</taxon>
    </lineage>
</organism>
<dbReference type="InterPro" id="IPR053156">
    <property type="entry name" value="T6SS_TssM-like"/>
</dbReference>
<dbReference type="Pfam" id="PF06744">
    <property type="entry name" value="IcmF_C"/>
    <property type="match status" value="1"/>
</dbReference>
<evidence type="ECO:0000313" key="4">
    <source>
        <dbReference type="EMBL" id="CCJ80901.1"/>
    </source>
</evidence>
<protein>
    <submittedName>
        <fullName evidence="4">IcmF-related protein</fullName>
    </submittedName>
</protein>
<dbReference type="Pfam" id="PF06761">
    <property type="entry name" value="IcmF-related"/>
    <property type="match status" value="1"/>
</dbReference>
<name>A0ABM9Q603_9ENTR</name>
<gene>
    <name evidence="4" type="ORF">BN134_1626</name>
</gene>
<dbReference type="PANTHER" id="PTHR36153">
    <property type="entry name" value="INNER MEMBRANE PROTEIN-RELATED"/>
    <property type="match status" value="1"/>
</dbReference>
<comment type="caution">
    <text evidence="4">The sequence shown here is derived from an EMBL/GenBank/DDBJ whole genome shotgun (WGS) entry which is preliminary data.</text>
</comment>
<keyword evidence="5" id="KW-1185">Reference proteome</keyword>
<dbReference type="Proteomes" id="UP000009342">
    <property type="component" value="Unassembled WGS sequence"/>
</dbReference>
<feature type="domain" description="Type VI secretion system IcmF C-terminal" evidence="1">
    <location>
        <begin position="519"/>
        <end position="623"/>
    </location>
</feature>
<dbReference type="PANTHER" id="PTHR36153:SF1">
    <property type="entry name" value="TYPE VI SECRETION SYSTEM COMPONENT TSSM1"/>
    <property type="match status" value="1"/>
</dbReference>
<accession>A0ABM9Q603</accession>